<gene>
    <name evidence="2" type="ORF">OD355_04930</name>
</gene>
<dbReference type="GO" id="GO:0016020">
    <property type="term" value="C:membrane"/>
    <property type="evidence" value="ECO:0007669"/>
    <property type="project" value="GOC"/>
</dbReference>
<dbReference type="RefSeq" id="WP_263037347.1">
    <property type="nucleotide sequence ID" value="NZ_JAOTPL010000005.1"/>
</dbReference>
<dbReference type="InterPro" id="IPR051916">
    <property type="entry name" value="GPI-anchor_lipid_remodeler"/>
</dbReference>
<dbReference type="EMBL" id="JAOTPL010000005">
    <property type="protein sequence ID" value="MCU7693859.1"/>
    <property type="molecule type" value="Genomic_DNA"/>
</dbReference>
<dbReference type="GO" id="GO:0004519">
    <property type="term" value="F:endonuclease activity"/>
    <property type="evidence" value="ECO:0007669"/>
    <property type="project" value="UniProtKB-KW"/>
</dbReference>
<dbReference type="SUPFAM" id="SSF56219">
    <property type="entry name" value="DNase I-like"/>
    <property type="match status" value="1"/>
</dbReference>
<sequence length="263" mass="29903">MKKLLIVGSIFFFSACYVQNNPSHKTIVRVLTYNIHHANPPSEDKSIIKLDAIAKVIRNSKADIVAIQELDSVTIRSGKVFQLQELAKLLHMYYYFGKAISFEGGAYGVGILSKYKLTDTTTTSLPKLESIRSEDRVLAMAKVHLPNKKYIWFGSTHLDVNNEKNRIMQIEKILETVQHKTPIIIAGDFNAVSNSASVSKLKTFFTDASNRHEPTIPNIKPNRKIDFIFYSNKNTFSLVNEKVMTEATYESDHLPYWADLEIK</sequence>
<evidence type="ECO:0000313" key="3">
    <source>
        <dbReference type="Proteomes" id="UP001209317"/>
    </source>
</evidence>
<dbReference type="Gene3D" id="3.60.10.10">
    <property type="entry name" value="Endonuclease/exonuclease/phosphatase"/>
    <property type="match status" value="1"/>
</dbReference>
<name>A0AAE3ILG7_9BACT</name>
<dbReference type="InterPro" id="IPR036691">
    <property type="entry name" value="Endo/exonu/phosph_ase_sf"/>
</dbReference>
<keyword evidence="2" id="KW-0378">Hydrolase</keyword>
<dbReference type="PROSITE" id="PS51257">
    <property type="entry name" value="PROKAR_LIPOPROTEIN"/>
    <property type="match status" value="1"/>
</dbReference>
<evidence type="ECO:0000259" key="1">
    <source>
        <dbReference type="Pfam" id="PF03372"/>
    </source>
</evidence>
<dbReference type="InterPro" id="IPR005135">
    <property type="entry name" value="Endo/exonuclease/phosphatase"/>
</dbReference>
<dbReference type="Proteomes" id="UP001209317">
    <property type="component" value="Unassembled WGS sequence"/>
</dbReference>
<accession>A0AAE3ILG7</accession>
<feature type="domain" description="Endonuclease/exonuclease/phosphatase" evidence="1">
    <location>
        <begin position="31"/>
        <end position="236"/>
    </location>
</feature>
<keyword evidence="2" id="KW-0255">Endonuclease</keyword>
<reference evidence="2" key="1">
    <citation type="submission" date="2022-10" db="EMBL/GenBank/DDBJ databases">
        <authorList>
            <person name="Kim H.S."/>
            <person name="Kim J.-S."/>
            <person name="Suh M.K."/>
            <person name="Eom M.K."/>
            <person name="Lee J.-S."/>
        </authorList>
    </citation>
    <scope>NUCLEOTIDE SEQUENCE</scope>
    <source>
        <strain evidence="2">LIP-5</strain>
    </source>
</reference>
<dbReference type="AlphaFoldDB" id="A0AAE3ILG7"/>
<evidence type="ECO:0000313" key="2">
    <source>
        <dbReference type="EMBL" id="MCU7693859.1"/>
    </source>
</evidence>
<dbReference type="Pfam" id="PF03372">
    <property type="entry name" value="Exo_endo_phos"/>
    <property type="match status" value="1"/>
</dbReference>
<organism evidence="2 3">
    <name type="scientific">Haoranjiania flava</name>
    <dbReference type="NCBI Taxonomy" id="1856322"/>
    <lineage>
        <taxon>Bacteria</taxon>
        <taxon>Pseudomonadati</taxon>
        <taxon>Bacteroidota</taxon>
        <taxon>Chitinophagia</taxon>
        <taxon>Chitinophagales</taxon>
        <taxon>Chitinophagaceae</taxon>
        <taxon>Haoranjiania</taxon>
    </lineage>
</organism>
<comment type="caution">
    <text evidence="2">The sequence shown here is derived from an EMBL/GenBank/DDBJ whole genome shotgun (WGS) entry which is preliminary data.</text>
</comment>
<keyword evidence="3" id="KW-1185">Reference proteome</keyword>
<dbReference type="GO" id="GO:0006506">
    <property type="term" value="P:GPI anchor biosynthetic process"/>
    <property type="evidence" value="ECO:0007669"/>
    <property type="project" value="TreeGrafter"/>
</dbReference>
<proteinExistence type="predicted"/>
<keyword evidence="2" id="KW-0540">Nuclease</keyword>
<dbReference type="PANTHER" id="PTHR14859:SF15">
    <property type="entry name" value="ENDONUCLEASE_EXONUCLEASE_PHOSPHATASE DOMAIN-CONTAINING PROTEIN"/>
    <property type="match status" value="1"/>
</dbReference>
<protein>
    <submittedName>
        <fullName evidence="2">Endonuclease/exonuclease/phosphatase family protein</fullName>
    </submittedName>
</protein>
<dbReference type="PANTHER" id="PTHR14859">
    <property type="entry name" value="CALCOFLUOR WHITE HYPERSENSITIVE PROTEIN PRECURSOR"/>
    <property type="match status" value="1"/>
</dbReference>